<proteinExistence type="predicted"/>
<dbReference type="Pfam" id="PF00160">
    <property type="entry name" value="Pro_isomerase"/>
    <property type="match status" value="1"/>
</dbReference>
<sequence length="204" mass="22021">MTSSSRQLSRSIAMEEGEDVSVIIKTTLGNVEVMLYPWRAPKSVSCFLAHVDGKYYQNASFYRSTGGGEDVYSIVQGGIFPRLLAGVPVEQWADIAPPLSPVEHETTFETGLDNECGVVALARLQPGTAGSEFFINMADNKVLNTGADCSGRDGYGYATFGRVVRGLDVLRAIQRLERQGMPAIGALDGQVLSAPVQILSIDRM</sequence>
<evidence type="ECO:0000256" key="2">
    <source>
        <dbReference type="ARBA" id="ARBA00023110"/>
    </source>
</evidence>
<accession>A0A939DE39</accession>
<dbReference type="GO" id="GO:0003755">
    <property type="term" value="F:peptidyl-prolyl cis-trans isomerase activity"/>
    <property type="evidence" value="ECO:0007669"/>
    <property type="project" value="UniProtKB-KW"/>
</dbReference>
<dbReference type="Gene3D" id="2.40.100.10">
    <property type="entry name" value="Cyclophilin-like"/>
    <property type="match status" value="1"/>
</dbReference>
<dbReference type="InterPro" id="IPR002130">
    <property type="entry name" value="Cyclophilin-type_PPIase_dom"/>
</dbReference>
<organism evidence="5 6">
    <name type="scientific">Parahaliea mediterranea</name>
    <dbReference type="NCBI Taxonomy" id="651086"/>
    <lineage>
        <taxon>Bacteria</taxon>
        <taxon>Pseudomonadati</taxon>
        <taxon>Pseudomonadota</taxon>
        <taxon>Gammaproteobacteria</taxon>
        <taxon>Cellvibrionales</taxon>
        <taxon>Halieaceae</taxon>
        <taxon>Parahaliea</taxon>
    </lineage>
</organism>
<keyword evidence="6" id="KW-1185">Reference proteome</keyword>
<evidence type="ECO:0000256" key="1">
    <source>
        <dbReference type="ARBA" id="ARBA00013194"/>
    </source>
</evidence>
<dbReference type="InterPro" id="IPR029000">
    <property type="entry name" value="Cyclophilin-like_dom_sf"/>
</dbReference>
<dbReference type="SUPFAM" id="SSF50891">
    <property type="entry name" value="Cyclophilin-like"/>
    <property type="match status" value="1"/>
</dbReference>
<reference evidence="5" key="1">
    <citation type="submission" date="2021-02" db="EMBL/GenBank/DDBJ databases">
        <title>PHA producing bacteria isolated from coastal sediment in Guangdong, Shenzhen.</title>
        <authorList>
            <person name="Zheng W."/>
            <person name="Yu S."/>
            <person name="Huang Y."/>
        </authorList>
    </citation>
    <scope>NUCLEOTIDE SEQUENCE</scope>
    <source>
        <strain evidence="5">TN14-10</strain>
    </source>
</reference>
<dbReference type="InterPro" id="IPR044665">
    <property type="entry name" value="E_coli_cyclophilin_A-like"/>
</dbReference>
<keyword evidence="3 5" id="KW-0413">Isomerase</keyword>
<evidence type="ECO:0000313" key="6">
    <source>
        <dbReference type="Proteomes" id="UP000664303"/>
    </source>
</evidence>
<dbReference type="RefSeq" id="WP_206559996.1">
    <property type="nucleotide sequence ID" value="NZ_JAFKCZ010000005.1"/>
</dbReference>
<protein>
    <recommendedName>
        <fullName evidence="1">peptidylprolyl isomerase</fullName>
        <ecNumber evidence="1">5.2.1.8</ecNumber>
    </recommendedName>
</protein>
<dbReference type="EMBL" id="JAFKCZ010000005">
    <property type="protein sequence ID" value="MBN7796553.1"/>
    <property type="molecule type" value="Genomic_DNA"/>
</dbReference>
<evidence type="ECO:0000256" key="3">
    <source>
        <dbReference type="ARBA" id="ARBA00023235"/>
    </source>
</evidence>
<evidence type="ECO:0000313" key="5">
    <source>
        <dbReference type="EMBL" id="MBN7796553.1"/>
    </source>
</evidence>
<comment type="caution">
    <text evidence="5">The sequence shown here is derived from an EMBL/GenBank/DDBJ whole genome shotgun (WGS) entry which is preliminary data.</text>
</comment>
<feature type="domain" description="PPIase cyclophilin-type" evidence="4">
    <location>
        <begin position="26"/>
        <end position="204"/>
    </location>
</feature>
<gene>
    <name evidence="5" type="ORF">JYP50_08120</name>
</gene>
<dbReference type="EC" id="5.2.1.8" evidence="1"/>
<dbReference type="AlphaFoldDB" id="A0A939DE39"/>
<keyword evidence="2" id="KW-0697">Rotamase</keyword>
<evidence type="ECO:0000259" key="4">
    <source>
        <dbReference type="PROSITE" id="PS50072"/>
    </source>
</evidence>
<dbReference type="Proteomes" id="UP000664303">
    <property type="component" value="Unassembled WGS sequence"/>
</dbReference>
<name>A0A939DE39_9GAMM</name>
<dbReference type="PROSITE" id="PS50072">
    <property type="entry name" value="CSA_PPIASE_2"/>
    <property type="match status" value="1"/>
</dbReference>
<dbReference type="PANTHER" id="PTHR43246">
    <property type="entry name" value="PEPTIDYL-PROLYL CIS-TRANS ISOMERASE CYP38, CHLOROPLASTIC"/>
    <property type="match status" value="1"/>
</dbReference>